<dbReference type="Proteomes" id="UP000794436">
    <property type="component" value="Unassembled WGS sequence"/>
</dbReference>
<dbReference type="Gene3D" id="3.30.200.20">
    <property type="entry name" value="Phosphorylase Kinase, domain 1"/>
    <property type="match status" value="1"/>
</dbReference>
<keyword evidence="1 3" id="KW-0547">Nucleotide-binding</keyword>
<feature type="compositionally biased region" description="Basic and acidic residues" evidence="4">
    <location>
        <begin position="381"/>
        <end position="397"/>
    </location>
</feature>
<dbReference type="AlphaFoldDB" id="A0A8K1CN16"/>
<dbReference type="CDD" id="cd14008">
    <property type="entry name" value="STKc_LKB1_CaMKK"/>
    <property type="match status" value="1"/>
</dbReference>
<feature type="region of interest" description="Disordered" evidence="4">
    <location>
        <begin position="375"/>
        <end position="584"/>
    </location>
</feature>
<dbReference type="GO" id="GO:0005524">
    <property type="term" value="F:ATP binding"/>
    <property type="evidence" value="ECO:0007669"/>
    <property type="project" value="UniProtKB-UniRule"/>
</dbReference>
<feature type="region of interest" description="Disordered" evidence="4">
    <location>
        <begin position="602"/>
        <end position="723"/>
    </location>
</feature>
<evidence type="ECO:0000313" key="6">
    <source>
        <dbReference type="EMBL" id="TMW65636.1"/>
    </source>
</evidence>
<dbReference type="SMART" id="SM00220">
    <property type="entry name" value="S_TKc"/>
    <property type="match status" value="1"/>
</dbReference>
<keyword evidence="2 3" id="KW-0067">ATP-binding</keyword>
<dbReference type="InterPro" id="IPR008271">
    <property type="entry name" value="Ser/Thr_kinase_AS"/>
</dbReference>
<dbReference type="FunFam" id="1.10.510.10:FF:000571">
    <property type="entry name" value="Maternal embryonic leucine zipper kinase"/>
    <property type="match status" value="1"/>
</dbReference>
<sequence>MSERNVKETDIADVQLDDDGAPSQVNGYRVVKQLGEGTFSKVYQCSDGDGQEFALKIINKSFLKRKREYKRVDGKMVFSTAFQKVQREVAIMKKLAHENLVKLHEIIDSPADDKMFLVLELIRGGQVMKWDDKAFRYRCLETSTGVMSVVDVQRCMRDVVHALEYLHKNAICHRDIKPENILLANSDVYKLADFGVAHMTDDSDKKTLRNTEGTYHFLAPECTTGEEYDPFQVDIWALGVTMYTLLFGGLPFGTKAASLSDVMESIRVDPLILPPDADPECDELMRTMMEKDPAKRINIDALKAHPWIAQGHQLSRVGSRVEVTREEIEAAFTPVNNFLLMARLKIRMASRLARARNSLDLAKGKPFVNEDILTRKQSMPSEHKSTISEREDVREVETTPVFPLIEPGSLGADKASSPKVKTVRISYDTSKSSEYSPEPSPMRLRPVRRMDIKRRELVVDDLMPTETSGDDLGERNADSRNSTTLVSSEHSDDSQRIRPALMIAFEADESEPPRPSPTASPTEKSSSSPGKSLRDLRLPRLEISTSSSPTTSPPRSPKSRGSVSLSRRRSSSVVPSCESSPTDQASFEFADIVAPLPAGRAAKVSPLQHRRSGSIHDDATHDPVIPRTVAQESWTSNSPPRLERHKSQNEAKMAIMDIVSRSNAVPPPVDVTHELSTSPSKARPVSPTGEPSVMLQRRKSSNRSASGGNSPEKEQDGHHEGKRKLSFVGVCGANLANVSEEITAASVAPAPEPTPPSEALHVGRTQAFTMSSEEVNYPSHHDEDSEGPPHPRDMEEDPGAFIISTDRTTENDPPSPLARNTWPMSPRTESRSAPKPLRRDTRTRNVLGKTQSTTGNASASPGTSDLPILVSPPPATVGPLLAAARAAPSSQQSNDLPNAPDKAMWRRMSKRRATLDRNHSFGISLARRGRSVKSLFSSSATDLTSSQSIRRPSNHVVMKNRSKSLPNNLAQQPPKATTCLLM</sequence>
<feature type="compositionally biased region" description="Polar residues" evidence="4">
    <location>
        <begin position="519"/>
        <end position="530"/>
    </location>
</feature>
<feature type="region of interest" description="Disordered" evidence="4">
    <location>
        <begin position="961"/>
        <end position="982"/>
    </location>
</feature>
<organism evidence="6 7">
    <name type="scientific">Pythium oligandrum</name>
    <name type="common">Mycoparasitic fungus</name>
    <dbReference type="NCBI Taxonomy" id="41045"/>
    <lineage>
        <taxon>Eukaryota</taxon>
        <taxon>Sar</taxon>
        <taxon>Stramenopiles</taxon>
        <taxon>Oomycota</taxon>
        <taxon>Peronosporomycetes</taxon>
        <taxon>Pythiales</taxon>
        <taxon>Pythiaceae</taxon>
        <taxon>Pythium</taxon>
    </lineage>
</organism>
<dbReference type="Gene3D" id="1.10.510.10">
    <property type="entry name" value="Transferase(Phosphotransferase) domain 1"/>
    <property type="match status" value="1"/>
</dbReference>
<dbReference type="PROSITE" id="PS00107">
    <property type="entry name" value="PROTEIN_KINASE_ATP"/>
    <property type="match status" value="1"/>
</dbReference>
<dbReference type="PROSITE" id="PS50011">
    <property type="entry name" value="PROTEIN_KINASE_DOM"/>
    <property type="match status" value="1"/>
</dbReference>
<gene>
    <name evidence="6" type="ORF">Poli38472_008278</name>
</gene>
<dbReference type="GO" id="GO:0005737">
    <property type="term" value="C:cytoplasm"/>
    <property type="evidence" value="ECO:0007669"/>
    <property type="project" value="TreeGrafter"/>
</dbReference>
<dbReference type="Pfam" id="PF00069">
    <property type="entry name" value="Pkinase"/>
    <property type="match status" value="1"/>
</dbReference>
<feature type="domain" description="Protein kinase" evidence="5">
    <location>
        <begin position="28"/>
        <end position="308"/>
    </location>
</feature>
<feature type="compositionally biased region" description="Low complexity" evidence="4">
    <location>
        <begin position="559"/>
        <end position="580"/>
    </location>
</feature>
<proteinExistence type="predicted"/>
<comment type="caution">
    <text evidence="6">The sequence shown here is derived from an EMBL/GenBank/DDBJ whole genome shotgun (WGS) entry which is preliminary data.</text>
</comment>
<dbReference type="SUPFAM" id="SSF56112">
    <property type="entry name" value="Protein kinase-like (PK-like)"/>
    <property type="match status" value="1"/>
</dbReference>
<dbReference type="PROSITE" id="PS00108">
    <property type="entry name" value="PROTEIN_KINASE_ST"/>
    <property type="match status" value="1"/>
</dbReference>
<dbReference type="GO" id="GO:0035556">
    <property type="term" value="P:intracellular signal transduction"/>
    <property type="evidence" value="ECO:0007669"/>
    <property type="project" value="TreeGrafter"/>
</dbReference>
<evidence type="ECO:0000256" key="3">
    <source>
        <dbReference type="PROSITE-ProRule" id="PRU10141"/>
    </source>
</evidence>
<dbReference type="GO" id="GO:0004674">
    <property type="term" value="F:protein serine/threonine kinase activity"/>
    <property type="evidence" value="ECO:0007669"/>
    <property type="project" value="TreeGrafter"/>
</dbReference>
<dbReference type="EMBL" id="SPLM01000037">
    <property type="protein sequence ID" value="TMW65636.1"/>
    <property type="molecule type" value="Genomic_DNA"/>
</dbReference>
<feature type="region of interest" description="Disordered" evidence="4">
    <location>
        <begin position="770"/>
        <end position="867"/>
    </location>
</feature>
<evidence type="ECO:0000313" key="7">
    <source>
        <dbReference type="Proteomes" id="UP000794436"/>
    </source>
</evidence>
<evidence type="ECO:0000256" key="1">
    <source>
        <dbReference type="ARBA" id="ARBA00022741"/>
    </source>
</evidence>
<feature type="compositionally biased region" description="Polar residues" evidence="4">
    <location>
        <begin position="963"/>
        <end position="975"/>
    </location>
</feature>
<feature type="compositionally biased region" description="Polar residues" evidence="4">
    <location>
        <begin position="479"/>
        <end position="488"/>
    </location>
</feature>
<feature type="compositionally biased region" description="Basic and acidic residues" evidence="4">
    <location>
        <begin position="779"/>
        <end position="793"/>
    </location>
</feature>
<dbReference type="InterPro" id="IPR000719">
    <property type="entry name" value="Prot_kinase_dom"/>
</dbReference>
<reference evidence="6" key="1">
    <citation type="submission" date="2019-03" db="EMBL/GenBank/DDBJ databases">
        <title>Long read genome sequence of the mycoparasitic Pythium oligandrum ATCC 38472 isolated from sugarbeet rhizosphere.</title>
        <authorList>
            <person name="Gaulin E."/>
        </authorList>
    </citation>
    <scope>NUCLEOTIDE SEQUENCE</scope>
    <source>
        <strain evidence="6">ATCC 38472_TT</strain>
    </source>
</reference>
<evidence type="ECO:0000256" key="4">
    <source>
        <dbReference type="SAM" id="MobiDB-lite"/>
    </source>
</evidence>
<dbReference type="PANTHER" id="PTHR24346">
    <property type="entry name" value="MAP/MICROTUBULE AFFINITY-REGULATING KINASE"/>
    <property type="match status" value="1"/>
</dbReference>
<dbReference type="InterPro" id="IPR017441">
    <property type="entry name" value="Protein_kinase_ATP_BS"/>
</dbReference>
<name>A0A8K1CN16_PYTOL</name>
<accession>A0A8K1CN16</accession>
<keyword evidence="7" id="KW-1185">Reference proteome</keyword>
<feature type="compositionally biased region" description="Basic and acidic residues" evidence="4">
    <location>
        <begin position="448"/>
        <end position="458"/>
    </location>
</feature>
<feature type="compositionally biased region" description="Polar residues" evidence="4">
    <location>
        <begin position="630"/>
        <end position="639"/>
    </location>
</feature>
<dbReference type="PANTHER" id="PTHR24346:SF77">
    <property type="entry name" value="SERINE THREONINE PROTEIN KINASE"/>
    <property type="match status" value="1"/>
</dbReference>
<feature type="compositionally biased region" description="Basic and acidic residues" evidence="4">
    <location>
        <begin position="828"/>
        <end position="843"/>
    </location>
</feature>
<feature type="binding site" evidence="3">
    <location>
        <position position="56"/>
    </location>
    <ligand>
        <name>ATP</name>
        <dbReference type="ChEBI" id="CHEBI:30616"/>
    </ligand>
</feature>
<feature type="compositionally biased region" description="Polar residues" evidence="4">
    <location>
        <begin position="848"/>
        <end position="863"/>
    </location>
</feature>
<evidence type="ECO:0000256" key="2">
    <source>
        <dbReference type="ARBA" id="ARBA00022840"/>
    </source>
</evidence>
<evidence type="ECO:0000259" key="5">
    <source>
        <dbReference type="PROSITE" id="PS50011"/>
    </source>
</evidence>
<dbReference type="InterPro" id="IPR011009">
    <property type="entry name" value="Kinase-like_dom_sf"/>
</dbReference>
<protein>
    <recommendedName>
        <fullName evidence="5">Protein kinase domain-containing protein</fullName>
    </recommendedName>
</protein>
<dbReference type="OrthoDB" id="68483at2759"/>